<name>A0A6J3LZD9_9PEZI</name>
<reference evidence="2" key="3">
    <citation type="submission" date="2025-08" db="UniProtKB">
        <authorList>
            <consortium name="RefSeq"/>
        </authorList>
    </citation>
    <scope>IDENTIFICATION</scope>
    <source>
        <strain evidence="2">CBS 342.82</strain>
    </source>
</reference>
<evidence type="ECO:0000313" key="2">
    <source>
        <dbReference type="RefSeq" id="XP_033458059.1"/>
    </source>
</evidence>
<gene>
    <name evidence="2" type="ORF">K489DRAFT_263262</name>
</gene>
<organism evidence="2">
    <name type="scientific">Dissoconium aciculare CBS 342.82</name>
    <dbReference type="NCBI Taxonomy" id="1314786"/>
    <lineage>
        <taxon>Eukaryota</taxon>
        <taxon>Fungi</taxon>
        <taxon>Dikarya</taxon>
        <taxon>Ascomycota</taxon>
        <taxon>Pezizomycotina</taxon>
        <taxon>Dothideomycetes</taxon>
        <taxon>Dothideomycetidae</taxon>
        <taxon>Mycosphaerellales</taxon>
        <taxon>Dissoconiaceae</taxon>
        <taxon>Dissoconium</taxon>
    </lineage>
</organism>
<dbReference type="AlphaFoldDB" id="A0A6J3LZD9"/>
<reference evidence="2" key="2">
    <citation type="submission" date="2020-04" db="EMBL/GenBank/DDBJ databases">
        <authorList>
            <consortium name="NCBI Genome Project"/>
        </authorList>
    </citation>
    <scope>NUCLEOTIDE SEQUENCE</scope>
    <source>
        <strain evidence="2">CBS 342.82</strain>
    </source>
</reference>
<proteinExistence type="predicted"/>
<dbReference type="GeneID" id="54357859"/>
<evidence type="ECO:0000313" key="1">
    <source>
        <dbReference type="Proteomes" id="UP000504637"/>
    </source>
</evidence>
<sequence length="121" mass="14138">MVKGSRRRRLPSITFSLSVCFETFTISTITIRHPIRLLSQLKSNARNLCLVTRLEFRTSPMFYVVGFEVCWRSIIRRESEPREKFIAGDLHRSTSGNIALSLLTSLSRHQACRYRQMQCNR</sequence>
<dbReference type="Proteomes" id="UP000504637">
    <property type="component" value="Unplaced"/>
</dbReference>
<dbReference type="RefSeq" id="XP_033458059.1">
    <property type="nucleotide sequence ID" value="XM_033600059.1"/>
</dbReference>
<accession>A0A6J3LZD9</accession>
<keyword evidence="1" id="KW-1185">Reference proteome</keyword>
<protein>
    <submittedName>
        <fullName evidence="2">Uncharacterized protein</fullName>
    </submittedName>
</protein>
<reference evidence="2" key="1">
    <citation type="submission" date="2020-01" db="EMBL/GenBank/DDBJ databases">
        <authorList>
            <consortium name="DOE Joint Genome Institute"/>
            <person name="Haridas S."/>
            <person name="Albert R."/>
            <person name="Binder M."/>
            <person name="Bloem J."/>
            <person name="Labutti K."/>
            <person name="Salamov A."/>
            <person name="Andreopoulos B."/>
            <person name="Baker S.E."/>
            <person name="Barry K."/>
            <person name="Bills G."/>
            <person name="Bluhm B.H."/>
            <person name="Cannon C."/>
            <person name="Castanera R."/>
            <person name="Culley D.E."/>
            <person name="Daum C."/>
            <person name="Ezra D."/>
            <person name="Gonzalez J.B."/>
            <person name="Henrissat B."/>
            <person name="Kuo A."/>
            <person name="Liang C."/>
            <person name="Lipzen A."/>
            <person name="Lutzoni F."/>
            <person name="Magnuson J."/>
            <person name="Mondo S."/>
            <person name="Nolan M."/>
            <person name="Ohm R."/>
            <person name="Pangilinan J."/>
            <person name="Park H.-J."/>
            <person name="Ramirez L."/>
            <person name="Alfaro M."/>
            <person name="Sun H."/>
            <person name="Tritt A."/>
            <person name="Yoshinaga Y."/>
            <person name="Zwiers L.-H."/>
            <person name="Turgeon B.G."/>
            <person name="Goodwin S.B."/>
            <person name="Spatafora J.W."/>
            <person name="Crous P.W."/>
            <person name="Grigoriev I.V."/>
        </authorList>
    </citation>
    <scope>NUCLEOTIDE SEQUENCE</scope>
    <source>
        <strain evidence="2">CBS 342.82</strain>
    </source>
</reference>